<evidence type="ECO:0000256" key="1">
    <source>
        <dbReference type="ARBA" id="ARBA00004651"/>
    </source>
</evidence>
<name>A0A1I0UJP9_9GAMM</name>
<comment type="subcellular location">
    <subcellularLocation>
        <location evidence="9">Cell inner membrane</location>
        <topology evidence="9">Multi-pass membrane protein</topology>
    </subcellularLocation>
    <subcellularLocation>
        <location evidence="1">Cell membrane</location>
        <topology evidence="1">Multi-pass membrane protein</topology>
    </subcellularLocation>
</comment>
<organism evidence="14 15">
    <name type="scientific">Metapseudomonas otitidis</name>
    <dbReference type="NCBI Taxonomy" id="319939"/>
    <lineage>
        <taxon>Bacteria</taxon>
        <taxon>Pseudomonadati</taxon>
        <taxon>Pseudomonadota</taxon>
        <taxon>Gammaproteobacteria</taxon>
        <taxon>Pseudomonadales</taxon>
        <taxon>Pseudomonadaceae</taxon>
        <taxon>Metapseudomonas</taxon>
    </lineage>
</organism>
<sequence>MDWKVFLLRVAAALVLGALIGAERQLRQRLTGLRTNALVSTGACLFVLMSQGVPGMAGDASRIAAYVVSGIGFLGGGVIMRDGLNVRGLNTAATLWCTAAIGVLCSMGLLLEAALGTLAVLCANILLRDIAQRLNHLDTLPGSEVEQRYSVDIVCRAEDEIQVRSLMLHDLEGGSLRLQSLHSQDQATPGRLEVRAELLGKPGTTTQLERLVSRVSLEKGVSSVRWRLHDLAADA</sequence>
<evidence type="ECO:0000256" key="9">
    <source>
        <dbReference type="RuleBase" id="RU365041"/>
    </source>
</evidence>
<dbReference type="EMBL" id="JAWJUL010000048">
    <property type="protein sequence ID" value="MDV3440517.1"/>
    <property type="molecule type" value="Genomic_DNA"/>
</dbReference>
<comment type="function">
    <text evidence="8">Virulence factor required for growth in low Mg(2+) medium and for intramacrophage survival. May be involved in regulating membrane potential by activating Na(+)/K(+)-ATPase.</text>
</comment>
<dbReference type="STRING" id="319939.SAMN05216263_114115"/>
<feature type="transmembrane region" description="Helical" evidence="9">
    <location>
        <begin position="63"/>
        <end position="80"/>
    </location>
</feature>
<dbReference type="Proteomes" id="UP000501237">
    <property type="component" value="Chromosome"/>
</dbReference>
<evidence type="ECO:0000256" key="2">
    <source>
        <dbReference type="ARBA" id="ARBA00009298"/>
    </source>
</evidence>
<evidence type="ECO:0000313" key="17">
    <source>
        <dbReference type="Proteomes" id="UP001273935"/>
    </source>
</evidence>
<gene>
    <name evidence="14" type="ORF">GO594_19245</name>
    <name evidence="12" type="ORF">PtoMrB4_29310</name>
    <name evidence="13" type="ORF">R0G64_13865</name>
</gene>
<dbReference type="InterPro" id="IPR003416">
    <property type="entry name" value="MgtC/SapB/SrpB/YhiD_fam"/>
</dbReference>
<evidence type="ECO:0000313" key="15">
    <source>
        <dbReference type="Proteomes" id="UP000461288"/>
    </source>
</evidence>
<feature type="domain" description="MgtC-like C-terminal" evidence="11">
    <location>
        <begin position="149"/>
        <end position="226"/>
    </location>
</feature>
<dbReference type="PRINTS" id="PR01837">
    <property type="entry name" value="MGTCSAPBPROT"/>
</dbReference>
<evidence type="ECO:0000256" key="8">
    <source>
        <dbReference type="ARBA" id="ARBA00025369"/>
    </source>
</evidence>
<comment type="similarity">
    <text evidence="2 9">Belongs to the MgtC/SapB family.</text>
</comment>
<dbReference type="InterPro" id="IPR049177">
    <property type="entry name" value="MgtC_SapB_SrpB_YhiD_N"/>
</dbReference>
<proteinExistence type="inferred from homology"/>
<reference evidence="13 17" key="3">
    <citation type="submission" date="2023-10" db="EMBL/GenBank/DDBJ databases">
        <title>Pseudomonas otitidis isolated from a paediatric patient with cystic fibrosis in Chile.</title>
        <authorList>
            <person name="Amsteins-Romero L."/>
            <person name="Opazo-Capurro A."/>
            <person name="Matus-Kohler M."/>
            <person name="Gonzalez-Rocha G."/>
        </authorList>
    </citation>
    <scope>NUCLEOTIDE SEQUENCE [LARGE SCALE GENOMIC DNA]</scope>
    <source>
        <strain evidence="13 17">P-714</strain>
    </source>
</reference>
<dbReference type="EMBL" id="WTFN01000051">
    <property type="protein sequence ID" value="MWK58122.1"/>
    <property type="molecule type" value="Genomic_DNA"/>
</dbReference>
<accession>A0A1I0UJP9</accession>
<keyword evidence="6 9" id="KW-1133">Transmembrane helix</keyword>
<keyword evidence="5 9" id="KW-0812">Transmembrane</keyword>
<evidence type="ECO:0000256" key="5">
    <source>
        <dbReference type="ARBA" id="ARBA00022692"/>
    </source>
</evidence>
<feature type="transmembrane region" description="Helical" evidence="9">
    <location>
        <begin position="37"/>
        <end position="56"/>
    </location>
</feature>
<dbReference type="PANTHER" id="PTHR33778:SF3">
    <property type="entry name" value="PROTEIN MGTC"/>
    <property type="match status" value="1"/>
</dbReference>
<evidence type="ECO:0000313" key="12">
    <source>
        <dbReference type="EMBL" id="BCA28954.1"/>
    </source>
</evidence>
<evidence type="ECO:0000256" key="6">
    <source>
        <dbReference type="ARBA" id="ARBA00022989"/>
    </source>
</evidence>
<dbReference type="Proteomes" id="UP001273935">
    <property type="component" value="Unassembled WGS sequence"/>
</dbReference>
<dbReference type="AlphaFoldDB" id="A0A1I0UJP9"/>
<evidence type="ECO:0000256" key="3">
    <source>
        <dbReference type="ARBA" id="ARBA00013833"/>
    </source>
</evidence>
<keyword evidence="4" id="KW-1003">Cell membrane</keyword>
<evidence type="ECO:0000313" key="16">
    <source>
        <dbReference type="Proteomes" id="UP000501237"/>
    </source>
</evidence>
<dbReference type="Pfam" id="PF02308">
    <property type="entry name" value="MgtC"/>
    <property type="match status" value="1"/>
</dbReference>
<reference evidence="14 15" key="1">
    <citation type="submission" date="2019-12" db="EMBL/GenBank/DDBJ databases">
        <title>Draft genome sequence of Pseudomonas otitidis recovered from a chicken carcass.</title>
        <authorList>
            <person name="Vieira T.R."/>
            <person name="Oliviera E.F.C."/>
            <person name="Silva N.M.V."/>
            <person name="Sambrano G.E."/>
            <person name="Cibulski S.P."/>
            <person name="Cardoso M.R.I."/>
        </authorList>
    </citation>
    <scope>NUCLEOTIDE SEQUENCE [LARGE SCALE GENOMIC DNA]</scope>
    <source>
        <strain evidence="14 15">25_K</strain>
    </source>
</reference>
<feature type="transmembrane region" description="Helical" evidence="9">
    <location>
        <begin position="100"/>
        <end position="127"/>
    </location>
</feature>
<evidence type="ECO:0000259" key="10">
    <source>
        <dbReference type="Pfam" id="PF02308"/>
    </source>
</evidence>
<evidence type="ECO:0000313" key="13">
    <source>
        <dbReference type="EMBL" id="MDV3440517.1"/>
    </source>
</evidence>
<dbReference type="Proteomes" id="UP000461288">
    <property type="component" value="Unassembled WGS sequence"/>
</dbReference>
<feature type="domain" description="MgtC/SapB/SrpB/YhiD N-terminal" evidence="10">
    <location>
        <begin position="11"/>
        <end position="132"/>
    </location>
</feature>
<reference evidence="12 16" key="2">
    <citation type="journal article" date="2020" name="Microbiol. Resour. Announc.">
        <title>Complete genome sequence of Pseudomonas otitidis strain MrB4, isolated from Lake Biwa in Japan.</title>
        <authorList>
            <person name="Miyazaki K."/>
            <person name="Hase E."/>
            <person name="Maruya T."/>
        </authorList>
    </citation>
    <scope>NUCLEOTIDE SEQUENCE [LARGE SCALE GENOMIC DNA]</scope>
    <source>
        <strain evidence="12 16">MrB4</strain>
    </source>
</reference>
<protein>
    <recommendedName>
        <fullName evidence="3 9">Protein MgtC</fullName>
    </recommendedName>
</protein>
<keyword evidence="17" id="KW-1185">Reference proteome</keyword>
<dbReference type="Pfam" id="PF21770">
    <property type="entry name" value="MgtC_SapB_C"/>
    <property type="match status" value="1"/>
</dbReference>
<dbReference type="PANTHER" id="PTHR33778">
    <property type="entry name" value="PROTEIN MGTC"/>
    <property type="match status" value="1"/>
</dbReference>
<keyword evidence="7 9" id="KW-0472">Membrane</keyword>
<evidence type="ECO:0000256" key="4">
    <source>
        <dbReference type="ARBA" id="ARBA00022475"/>
    </source>
</evidence>
<dbReference type="EMBL" id="AP022642">
    <property type="protein sequence ID" value="BCA28954.1"/>
    <property type="molecule type" value="Genomic_DNA"/>
</dbReference>
<dbReference type="InterPro" id="IPR048640">
    <property type="entry name" value="MgtC-like_C"/>
</dbReference>
<evidence type="ECO:0000259" key="11">
    <source>
        <dbReference type="Pfam" id="PF21770"/>
    </source>
</evidence>
<dbReference type="Gene3D" id="3.30.70.260">
    <property type="match status" value="1"/>
</dbReference>
<keyword evidence="9" id="KW-0997">Cell inner membrane</keyword>
<dbReference type="KEGG" id="poj:PtoMrB4_29310"/>
<dbReference type="RefSeq" id="WP_044402634.1">
    <property type="nucleotide sequence ID" value="NZ_AP022642.1"/>
</dbReference>
<dbReference type="GO" id="GO:0005886">
    <property type="term" value="C:plasma membrane"/>
    <property type="evidence" value="ECO:0007669"/>
    <property type="project" value="UniProtKB-SubCell"/>
</dbReference>
<evidence type="ECO:0000313" key="14">
    <source>
        <dbReference type="EMBL" id="MWK58122.1"/>
    </source>
</evidence>
<dbReference type="GeneID" id="57398148"/>
<evidence type="ECO:0000256" key="7">
    <source>
        <dbReference type="ARBA" id="ARBA00023136"/>
    </source>
</evidence>